<sequence>MSEQHKKTRISTSGIPNRQEQAELARAVGLRLKEAREMVGLSQLNAAKQLGYSNSTKLSKIESGKHSSQIPIWVLKRAAEIYDVSLDYLMGITETMEQEDSRHTALREMMVHMRERWERIRERDVLVQVGMLNRIKHVENSILLIEQEAEDAAHALARVAELNPDDWQDMKGGARLASAIERTAAASRTARKNIKRFRAENVAAGGAPQLDLVFV</sequence>
<feature type="domain" description="HTH cro/C1-type" evidence="1">
    <location>
        <begin position="32"/>
        <end position="89"/>
    </location>
</feature>
<organism evidence="2 3">
    <name type="scientific">Oceanimonas pelagia</name>
    <dbReference type="NCBI Taxonomy" id="3028314"/>
    <lineage>
        <taxon>Bacteria</taxon>
        <taxon>Pseudomonadati</taxon>
        <taxon>Pseudomonadota</taxon>
        <taxon>Gammaproteobacteria</taxon>
        <taxon>Aeromonadales</taxon>
        <taxon>Aeromonadaceae</taxon>
        <taxon>Oceanimonas</taxon>
    </lineage>
</organism>
<evidence type="ECO:0000313" key="3">
    <source>
        <dbReference type="Proteomes" id="UP001223802"/>
    </source>
</evidence>
<protein>
    <submittedName>
        <fullName evidence="2">Helix-turn-helix transcriptional regulator</fullName>
    </submittedName>
</protein>
<evidence type="ECO:0000313" key="2">
    <source>
        <dbReference type="EMBL" id="WMC11734.1"/>
    </source>
</evidence>
<dbReference type="EMBL" id="CP118224">
    <property type="protein sequence ID" value="WMC11734.1"/>
    <property type="molecule type" value="Genomic_DNA"/>
</dbReference>
<dbReference type="Pfam" id="PF13560">
    <property type="entry name" value="HTH_31"/>
    <property type="match status" value="1"/>
</dbReference>
<reference evidence="2 3" key="1">
    <citation type="submission" date="2023-02" db="EMBL/GenBank/DDBJ databases">
        <title>Complete genome sequence of a novel bacterium Oceanimonas sp. NTOU-MSR1 isolated from marine coast sediment.</title>
        <authorList>
            <person name="Yang H.-T."/>
            <person name="Chen Y.-L."/>
            <person name="Ho Y.-N."/>
        </authorList>
    </citation>
    <scope>NUCLEOTIDE SEQUENCE [LARGE SCALE GENOMIC DNA]</scope>
    <source>
        <strain evidence="2 3">NTOU-MSR1</strain>
    </source>
</reference>
<dbReference type="InterPro" id="IPR001387">
    <property type="entry name" value="Cro/C1-type_HTH"/>
</dbReference>
<dbReference type="PROSITE" id="PS50943">
    <property type="entry name" value="HTH_CROC1"/>
    <property type="match status" value="1"/>
</dbReference>
<dbReference type="RefSeq" id="WP_306762969.1">
    <property type="nucleotide sequence ID" value="NZ_CP118224.1"/>
</dbReference>
<dbReference type="CDD" id="cd00093">
    <property type="entry name" value="HTH_XRE"/>
    <property type="match status" value="1"/>
</dbReference>
<dbReference type="Proteomes" id="UP001223802">
    <property type="component" value="Chromosome"/>
</dbReference>
<gene>
    <name evidence="2" type="ORF">PU634_05045</name>
</gene>
<accession>A0AA50KQG1</accession>
<dbReference type="GO" id="GO:0003677">
    <property type="term" value="F:DNA binding"/>
    <property type="evidence" value="ECO:0007669"/>
    <property type="project" value="InterPro"/>
</dbReference>
<dbReference type="AlphaFoldDB" id="A0AA50KQG1"/>
<dbReference type="InterPro" id="IPR010982">
    <property type="entry name" value="Lambda_DNA-bd_dom_sf"/>
</dbReference>
<proteinExistence type="predicted"/>
<evidence type="ECO:0000259" key="1">
    <source>
        <dbReference type="PROSITE" id="PS50943"/>
    </source>
</evidence>
<name>A0AA50KQG1_9GAMM</name>
<dbReference type="Gene3D" id="1.10.260.40">
    <property type="entry name" value="lambda repressor-like DNA-binding domains"/>
    <property type="match status" value="1"/>
</dbReference>
<dbReference type="SUPFAM" id="SSF47413">
    <property type="entry name" value="lambda repressor-like DNA-binding domains"/>
    <property type="match status" value="1"/>
</dbReference>
<dbReference type="KEGG" id="ope:PU634_05045"/>
<dbReference type="SMART" id="SM00530">
    <property type="entry name" value="HTH_XRE"/>
    <property type="match status" value="1"/>
</dbReference>
<keyword evidence="3" id="KW-1185">Reference proteome</keyword>